<dbReference type="AlphaFoldDB" id="A0A369B2Q7"/>
<evidence type="ECO:0000313" key="1">
    <source>
        <dbReference type="EMBL" id="RCX14858.1"/>
    </source>
</evidence>
<protein>
    <submittedName>
        <fullName evidence="1">Uncharacterized protein</fullName>
    </submittedName>
</protein>
<dbReference type="Proteomes" id="UP000253034">
    <property type="component" value="Unassembled WGS sequence"/>
</dbReference>
<evidence type="ECO:0000313" key="2">
    <source>
        <dbReference type="Proteomes" id="UP000253034"/>
    </source>
</evidence>
<proteinExistence type="predicted"/>
<name>A0A369B2Q7_9FIRM</name>
<organism evidence="1 2">
    <name type="scientific">Anaerobacterium chartisolvens</name>
    <dbReference type="NCBI Taxonomy" id="1297424"/>
    <lineage>
        <taxon>Bacteria</taxon>
        <taxon>Bacillati</taxon>
        <taxon>Bacillota</taxon>
        <taxon>Clostridia</taxon>
        <taxon>Eubacteriales</taxon>
        <taxon>Oscillospiraceae</taxon>
        <taxon>Anaerobacterium</taxon>
    </lineage>
</organism>
<accession>A0A369B2Q7</accession>
<gene>
    <name evidence="1" type="ORF">DFR58_11492</name>
</gene>
<comment type="caution">
    <text evidence="1">The sequence shown here is derived from an EMBL/GenBank/DDBJ whole genome shotgun (WGS) entry which is preliminary data.</text>
</comment>
<dbReference type="EMBL" id="QPJT01000014">
    <property type="protein sequence ID" value="RCX14858.1"/>
    <property type="molecule type" value="Genomic_DNA"/>
</dbReference>
<keyword evidence="2" id="KW-1185">Reference proteome</keyword>
<dbReference type="RefSeq" id="WP_114298291.1">
    <property type="nucleotide sequence ID" value="NZ_QPJT01000014.1"/>
</dbReference>
<reference evidence="1 2" key="1">
    <citation type="submission" date="2018-07" db="EMBL/GenBank/DDBJ databases">
        <title>Genomic Encyclopedia of Type Strains, Phase IV (KMG-IV): sequencing the most valuable type-strain genomes for metagenomic binning, comparative biology and taxonomic classification.</title>
        <authorList>
            <person name="Goeker M."/>
        </authorList>
    </citation>
    <scope>NUCLEOTIDE SEQUENCE [LARGE SCALE GENOMIC DNA]</scope>
    <source>
        <strain evidence="1 2">DSM 27016</strain>
    </source>
</reference>
<sequence length="328" mass="36601">MASFALFTFENRQANMPEKSLAGFISDKAGRLLLKFRNKEKAAKINLFDEVELCVVNAPYSVGEVLSGKKDMSPLIERVKARYNVDRCILPRSLCGRGGFGQGDTGYVFEFSGQTLYKALLVNIIKDVFNKKRKSICDLDITIVHQNNRDELYAIIEVLSPFVKYITVATGDKESIDDEIAQICCNTGLAIRVTSDYRSAVKSAELIINLAYSNRPSINIRTNFKQVVINYGDLGLEQVSGEGTVINGIDVCIPPKIACMLDKGLFDHYGKLELSEILLSHKSGCHERICGVLCDYELATRLAGEFYRNCYSICGYMGRHNMFKASAF</sequence>